<accession>A0A0B1PHG5</accession>
<gene>
    <name evidence="1" type="ORF">EV44_g2897</name>
</gene>
<name>A0A0B1PHG5_UNCNE</name>
<protein>
    <submittedName>
        <fullName evidence="1">Uncharacterized protein</fullName>
    </submittedName>
</protein>
<keyword evidence="2" id="KW-1185">Reference proteome</keyword>
<dbReference type="EMBL" id="JNVN01000091">
    <property type="protein sequence ID" value="KHJ36261.1"/>
    <property type="molecule type" value="Genomic_DNA"/>
</dbReference>
<dbReference type="Proteomes" id="UP000030854">
    <property type="component" value="Unassembled WGS sequence"/>
</dbReference>
<comment type="caution">
    <text evidence="1">The sequence shown here is derived from an EMBL/GenBank/DDBJ whole genome shotgun (WGS) entry which is preliminary data.</text>
</comment>
<reference evidence="1 2" key="1">
    <citation type="journal article" date="2014" name="BMC Genomics">
        <title>Adaptive genomic structural variation in the grape powdery mildew pathogen, Erysiphe necator.</title>
        <authorList>
            <person name="Jones L."/>
            <person name="Riaz S."/>
            <person name="Morales-Cruz A."/>
            <person name="Amrine K.C."/>
            <person name="McGuire B."/>
            <person name="Gubler W.D."/>
            <person name="Walker M.A."/>
            <person name="Cantu D."/>
        </authorList>
    </citation>
    <scope>NUCLEOTIDE SEQUENCE [LARGE SCALE GENOMIC DNA]</scope>
    <source>
        <strain evidence="2">c</strain>
    </source>
</reference>
<evidence type="ECO:0000313" key="1">
    <source>
        <dbReference type="EMBL" id="KHJ36261.1"/>
    </source>
</evidence>
<dbReference type="Pfam" id="PF14223">
    <property type="entry name" value="Retrotran_gag_2"/>
    <property type="match status" value="1"/>
</dbReference>
<sequence>MRPTDPVGAWKILNDIYRPRKATTLLVALKNQIKTNFSKRSDVVEYVTRQETATEEIIRLGEDFSDKYFALLPLSELPPSQENWRSTIFARFQNFEEFQSTEISALIREEDSRRKRQEDEDIQIANVARNLPIRNHPNENQILKPEYDVDGKCYNFHEVGNG</sequence>
<evidence type="ECO:0000313" key="2">
    <source>
        <dbReference type="Proteomes" id="UP000030854"/>
    </source>
</evidence>
<organism evidence="1 2">
    <name type="scientific">Uncinula necator</name>
    <name type="common">Grape powdery mildew</name>
    <dbReference type="NCBI Taxonomy" id="52586"/>
    <lineage>
        <taxon>Eukaryota</taxon>
        <taxon>Fungi</taxon>
        <taxon>Dikarya</taxon>
        <taxon>Ascomycota</taxon>
        <taxon>Pezizomycotina</taxon>
        <taxon>Leotiomycetes</taxon>
        <taxon>Erysiphales</taxon>
        <taxon>Erysiphaceae</taxon>
        <taxon>Erysiphe</taxon>
    </lineage>
</organism>
<proteinExistence type="predicted"/>
<dbReference type="HOGENOM" id="CLU_1636669_0_0_1"/>
<dbReference type="AlphaFoldDB" id="A0A0B1PHG5"/>